<proteinExistence type="predicted"/>
<evidence type="ECO:0000313" key="3">
    <source>
        <dbReference type="Proteomes" id="UP000193427"/>
    </source>
</evidence>
<dbReference type="Proteomes" id="UP000193427">
    <property type="component" value="Chromosome"/>
</dbReference>
<reference evidence="2 3" key="1">
    <citation type="submission" date="2016-04" db="EMBL/GenBank/DDBJ databases">
        <title>Complete genome sequence of natural rubber-degrading, novel Gram-negative bacterium, Rhizobacter gummiphilus strain NS21.</title>
        <authorList>
            <person name="Tabata M."/>
            <person name="Kasai D."/>
            <person name="Fukuda M."/>
        </authorList>
    </citation>
    <scope>NUCLEOTIDE SEQUENCE [LARGE SCALE GENOMIC DNA]</scope>
    <source>
        <strain evidence="2 3">NS21</strain>
    </source>
</reference>
<dbReference type="AlphaFoldDB" id="A0A1W6LB82"/>
<keyword evidence="3" id="KW-1185">Reference proteome</keyword>
<dbReference type="RefSeq" id="WP_085751714.1">
    <property type="nucleotide sequence ID" value="NZ_BSPR01000013.1"/>
</dbReference>
<dbReference type="STRING" id="946333.A4W93_16825"/>
<gene>
    <name evidence="2" type="ORF">A4W93_16825</name>
</gene>
<organism evidence="2 3">
    <name type="scientific">Piscinibacter gummiphilus</name>
    <dbReference type="NCBI Taxonomy" id="946333"/>
    <lineage>
        <taxon>Bacteria</taxon>
        <taxon>Pseudomonadati</taxon>
        <taxon>Pseudomonadota</taxon>
        <taxon>Betaproteobacteria</taxon>
        <taxon>Burkholderiales</taxon>
        <taxon>Sphaerotilaceae</taxon>
        <taxon>Piscinibacter</taxon>
    </lineage>
</organism>
<dbReference type="EMBL" id="CP015118">
    <property type="protein sequence ID" value="ARN21428.1"/>
    <property type="molecule type" value="Genomic_DNA"/>
</dbReference>
<accession>A0A1W6LB82</accession>
<dbReference type="KEGG" id="rgu:A4W93_16825"/>
<sequence>MTRSTFEDSRFQHSSVPGWQPTTPDVAGAGVPAPSYPPGPQRPARAPQRRSLTDEAHVWLARLPPRFQPFATARRHPHIVNRMAELWGQSEALSAYFADLLLSGREDRQGFSFDVLTELFDLQSQAQNPKAH</sequence>
<evidence type="ECO:0000313" key="2">
    <source>
        <dbReference type="EMBL" id="ARN21428.1"/>
    </source>
</evidence>
<feature type="region of interest" description="Disordered" evidence="1">
    <location>
        <begin position="1"/>
        <end position="53"/>
    </location>
</feature>
<evidence type="ECO:0000256" key="1">
    <source>
        <dbReference type="SAM" id="MobiDB-lite"/>
    </source>
</evidence>
<feature type="compositionally biased region" description="Polar residues" evidence="1">
    <location>
        <begin position="12"/>
        <end position="23"/>
    </location>
</feature>
<protein>
    <submittedName>
        <fullName evidence="2">Uncharacterized protein</fullName>
    </submittedName>
</protein>
<name>A0A1W6LB82_9BURK</name>
<dbReference type="OrthoDB" id="8905216at2"/>
<feature type="compositionally biased region" description="Basic and acidic residues" evidence="1">
    <location>
        <begin position="1"/>
        <end position="11"/>
    </location>
</feature>